<dbReference type="AlphaFoldDB" id="A0A1B6GLK5"/>
<feature type="region of interest" description="Disordered" evidence="2">
    <location>
        <begin position="43"/>
        <end position="118"/>
    </location>
</feature>
<evidence type="ECO:0000313" key="3">
    <source>
        <dbReference type="EMBL" id="JAS63298.1"/>
    </source>
</evidence>
<dbReference type="EMBL" id="GECZ01006471">
    <property type="protein sequence ID" value="JAS63298.1"/>
    <property type="molecule type" value="Transcribed_RNA"/>
</dbReference>
<evidence type="ECO:0000256" key="2">
    <source>
        <dbReference type="SAM" id="MobiDB-lite"/>
    </source>
</evidence>
<proteinExistence type="predicted"/>
<feature type="compositionally biased region" description="Basic and acidic residues" evidence="2">
    <location>
        <begin position="43"/>
        <end position="58"/>
    </location>
</feature>
<evidence type="ECO:0000256" key="1">
    <source>
        <dbReference type="SAM" id="Coils"/>
    </source>
</evidence>
<keyword evidence="1" id="KW-0175">Coiled coil</keyword>
<name>A0A1B6GLK5_9HEMI</name>
<gene>
    <name evidence="3" type="ORF">g.41419</name>
</gene>
<feature type="coiled-coil region" evidence="1">
    <location>
        <begin position="6"/>
        <end position="33"/>
    </location>
</feature>
<accession>A0A1B6GLK5</accession>
<reference evidence="3" key="1">
    <citation type="submission" date="2015-11" db="EMBL/GenBank/DDBJ databases">
        <title>De novo transcriptome assembly of four potential Pierce s Disease insect vectors from Arizona vineyards.</title>
        <authorList>
            <person name="Tassone E.E."/>
        </authorList>
    </citation>
    <scope>NUCLEOTIDE SEQUENCE</scope>
</reference>
<feature type="compositionally biased region" description="Basic and acidic residues" evidence="2">
    <location>
        <begin position="67"/>
        <end position="118"/>
    </location>
</feature>
<sequence>LNLKIDKNSEELKRELKQDMKLMKDELINKMVETTKVMRVERNKDLNTSDEGLKKLEEGVSFDSGEQVEKLNKDRSSKVDQDIDSGVDKDRSSKTEQDIDNGIDKDRSSRTDQDRVSRVDRDRVNLELDCDVRSSKESREVDNRSITDSSLQDIEQIGNKVEKSPNKRLDKTSRKLEIKLMELKNMMKNQNMVGVRMSQSVSVEIFLLEFDPMKGRVHPMEFLEAGKGYIGRNEEEWNFQVLMILKYMKNEGTKLGRQHISNWKSRKKK</sequence>
<feature type="non-terminal residue" evidence="3">
    <location>
        <position position="1"/>
    </location>
</feature>
<protein>
    <submittedName>
        <fullName evidence="3">Uncharacterized protein</fullName>
    </submittedName>
</protein>
<organism evidence="3">
    <name type="scientific">Cuerna arida</name>
    <dbReference type="NCBI Taxonomy" id="1464854"/>
    <lineage>
        <taxon>Eukaryota</taxon>
        <taxon>Metazoa</taxon>
        <taxon>Ecdysozoa</taxon>
        <taxon>Arthropoda</taxon>
        <taxon>Hexapoda</taxon>
        <taxon>Insecta</taxon>
        <taxon>Pterygota</taxon>
        <taxon>Neoptera</taxon>
        <taxon>Paraneoptera</taxon>
        <taxon>Hemiptera</taxon>
        <taxon>Auchenorrhyncha</taxon>
        <taxon>Membracoidea</taxon>
        <taxon>Cicadellidae</taxon>
        <taxon>Cicadellinae</taxon>
        <taxon>Proconiini</taxon>
        <taxon>Cuerna</taxon>
    </lineage>
</organism>